<accession>A0ABQ0LTT8</accession>
<keyword evidence="2" id="KW-1133">Transmembrane helix</keyword>
<feature type="region of interest" description="Disordered" evidence="1">
    <location>
        <begin position="182"/>
        <end position="240"/>
    </location>
</feature>
<feature type="compositionally biased region" description="Low complexity" evidence="1">
    <location>
        <begin position="113"/>
        <end position="150"/>
    </location>
</feature>
<sequence>MHLERRSSSFDCPETNSAGEELADSDDEESNGVSTATCTYGDETEPCTYLNGVFEIGPDNCPGAPASSVGGNFTPAKTVTDIFTQTQTLIQTTNGPTSTPSTQGVTSPGSAASISPSKISTPLSSSSSLSASASAPPSEPASSSSTSAALSPGTAAGIAISAIAVVVLAVLLAFCIIRDRRRRRRSRSGANPEKALTSLPTPSSVLTPFPLRSGRADSASRPSHSASAPSTSSPSSDVRSSALVAELTAVRKALEHTQGRHSEQSAENDVLRERVRVLEQELHYRREDVEFSEMSPPVYTPTAVRSLPGVPS</sequence>
<dbReference type="EMBL" id="DF848688">
    <property type="protein sequence ID" value="GAT54530.1"/>
    <property type="molecule type" value="Genomic_DNA"/>
</dbReference>
<feature type="compositionally biased region" description="Polar residues" evidence="1">
    <location>
        <begin position="94"/>
        <end position="112"/>
    </location>
</feature>
<dbReference type="Proteomes" id="UP000815677">
    <property type="component" value="Unassembled WGS sequence"/>
</dbReference>
<keyword evidence="2" id="KW-0472">Membrane</keyword>
<gene>
    <name evidence="3" type="ORF">MCHLO_11377</name>
</gene>
<feature type="compositionally biased region" description="Low complexity" evidence="1">
    <location>
        <begin position="216"/>
        <end position="240"/>
    </location>
</feature>
<name>A0ABQ0LTT8_MYCCL</name>
<evidence type="ECO:0000256" key="1">
    <source>
        <dbReference type="SAM" id="MobiDB-lite"/>
    </source>
</evidence>
<evidence type="ECO:0000256" key="2">
    <source>
        <dbReference type="SAM" id="Phobius"/>
    </source>
</evidence>
<feature type="region of interest" description="Disordered" evidence="1">
    <location>
        <begin position="91"/>
        <end position="150"/>
    </location>
</feature>
<feature type="region of interest" description="Disordered" evidence="1">
    <location>
        <begin position="1"/>
        <end position="43"/>
    </location>
</feature>
<protein>
    <submittedName>
        <fullName evidence="3">Uncharacterized protein</fullName>
    </submittedName>
</protein>
<keyword evidence="2" id="KW-0812">Transmembrane</keyword>
<evidence type="ECO:0000313" key="4">
    <source>
        <dbReference type="Proteomes" id="UP000815677"/>
    </source>
</evidence>
<feature type="compositionally biased region" description="Acidic residues" evidence="1">
    <location>
        <begin position="21"/>
        <end position="30"/>
    </location>
</feature>
<reference evidence="3" key="1">
    <citation type="submission" date="2014-09" db="EMBL/GenBank/DDBJ databases">
        <title>Genome sequence of the luminous mushroom Mycena chlorophos for searching fungal bioluminescence genes.</title>
        <authorList>
            <person name="Tanaka Y."/>
            <person name="Kasuga D."/>
            <person name="Oba Y."/>
            <person name="Hase S."/>
            <person name="Sato K."/>
            <person name="Oba Y."/>
            <person name="Sakakibara Y."/>
        </authorList>
    </citation>
    <scope>NUCLEOTIDE SEQUENCE</scope>
</reference>
<proteinExistence type="predicted"/>
<organism evidence="3 4">
    <name type="scientific">Mycena chlorophos</name>
    <name type="common">Agaric fungus</name>
    <name type="synonym">Agaricus chlorophos</name>
    <dbReference type="NCBI Taxonomy" id="658473"/>
    <lineage>
        <taxon>Eukaryota</taxon>
        <taxon>Fungi</taxon>
        <taxon>Dikarya</taxon>
        <taxon>Basidiomycota</taxon>
        <taxon>Agaricomycotina</taxon>
        <taxon>Agaricomycetes</taxon>
        <taxon>Agaricomycetidae</taxon>
        <taxon>Agaricales</taxon>
        <taxon>Marasmiineae</taxon>
        <taxon>Mycenaceae</taxon>
        <taxon>Mycena</taxon>
    </lineage>
</organism>
<evidence type="ECO:0000313" key="3">
    <source>
        <dbReference type="EMBL" id="GAT54530.1"/>
    </source>
</evidence>
<keyword evidence="4" id="KW-1185">Reference proteome</keyword>
<feature type="transmembrane region" description="Helical" evidence="2">
    <location>
        <begin position="155"/>
        <end position="177"/>
    </location>
</feature>